<evidence type="ECO:0000259" key="2">
    <source>
        <dbReference type="Pfam" id="PF02719"/>
    </source>
</evidence>
<dbReference type="RefSeq" id="WP_309797900.1">
    <property type="nucleotide sequence ID" value="NZ_BAAAHY010000005.1"/>
</dbReference>
<protein>
    <submittedName>
        <fullName evidence="3">FlaA1/EpsC-like NDP-sugar epimerase</fullName>
    </submittedName>
</protein>
<sequence>MHPANSSNNGTGGEEYLGRPALELAPDPALIADRRILITGAGGSVGRALLAQISSFSPGRVALLEHNDSTLYEAHRSYPEADAFLGSITDQAFVASVLDRFTPDVVLHCAAYKIVPLVQTQVVESCKTNVSAAASLAEAAAVRGVRDFVFVSSYEAHEPKNVFGHTKRVAELMLAKVAGQFPATRFASVRFSLVLNSTGSVSLRFEQLAKAGEPLPVTDPMAERYMCSLAEAAGSILCSIGLAESGAVITLDAGLPLKVVELAGRINQRFNNPAGTVWVEKRPGEKLLESPLASGNLVPSRIPGLLLTSVAPWDQRVHAVPTAELFTALAEYRQEDAAGALRRLSELA</sequence>
<comment type="caution">
    <text evidence="3">The sequence shown here is derived from an EMBL/GenBank/DDBJ whole genome shotgun (WGS) entry which is preliminary data.</text>
</comment>
<dbReference type="Gene3D" id="3.40.50.720">
    <property type="entry name" value="NAD(P)-binding Rossmann-like Domain"/>
    <property type="match status" value="1"/>
</dbReference>
<evidence type="ECO:0000313" key="4">
    <source>
        <dbReference type="Proteomes" id="UP001185069"/>
    </source>
</evidence>
<feature type="domain" description="Polysaccharide biosynthesis protein CapD-like" evidence="2">
    <location>
        <begin position="36"/>
        <end position="294"/>
    </location>
</feature>
<dbReference type="InterPro" id="IPR036291">
    <property type="entry name" value="NAD(P)-bd_dom_sf"/>
</dbReference>
<dbReference type="Proteomes" id="UP001185069">
    <property type="component" value="Unassembled WGS sequence"/>
</dbReference>
<accession>A0ABU1JCA8</accession>
<dbReference type="Pfam" id="PF02719">
    <property type="entry name" value="Polysacc_synt_2"/>
    <property type="match status" value="1"/>
</dbReference>
<proteinExistence type="inferred from homology"/>
<reference evidence="3 4" key="1">
    <citation type="submission" date="2023-07" db="EMBL/GenBank/DDBJ databases">
        <title>Sequencing the genomes of 1000 actinobacteria strains.</title>
        <authorList>
            <person name="Klenk H.-P."/>
        </authorList>
    </citation>
    <scope>NUCLEOTIDE SEQUENCE [LARGE SCALE GENOMIC DNA]</scope>
    <source>
        <strain evidence="3 4">DSM 14555</strain>
    </source>
</reference>
<dbReference type="InterPro" id="IPR003869">
    <property type="entry name" value="Polysac_CapD-like"/>
</dbReference>
<dbReference type="InterPro" id="IPR051203">
    <property type="entry name" value="Polysaccharide_Synthase-Rel"/>
</dbReference>
<comment type="similarity">
    <text evidence="1">Belongs to the polysaccharide synthase family.</text>
</comment>
<keyword evidence="4" id="KW-1185">Reference proteome</keyword>
<name>A0ABU1JCA8_9MICC</name>
<dbReference type="PANTHER" id="PTHR43318">
    <property type="entry name" value="UDP-N-ACETYLGLUCOSAMINE 4,6-DEHYDRATASE"/>
    <property type="match status" value="1"/>
</dbReference>
<dbReference type="SUPFAM" id="SSF51735">
    <property type="entry name" value="NAD(P)-binding Rossmann-fold domains"/>
    <property type="match status" value="1"/>
</dbReference>
<organism evidence="3 4">
    <name type="scientific">Arthrobacter russicus</name>
    <dbReference type="NCBI Taxonomy" id="172040"/>
    <lineage>
        <taxon>Bacteria</taxon>
        <taxon>Bacillati</taxon>
        <taxon>Actinomycetota</taxon>
        <taxon>Actinomycetes</taxon>
        <taxon>Micrococcales</taxon>
        <taxon>Micrococcaceae</taxon>
        <taxon>Arthrobacter</taxon>
    </lineage>
</organism>
<gene>
    <name evidence="3" type="ORF">JOE69_001759</name>
</gene>
<evidence type="ECO:0000256" key="1">
    <source>
        <dbReference type="ARBA" id="ARBA00007430"/>
    </source>
</evidence>
<evidence type="ECO:0000313" key="3">
    <source>
        <dbReference type="EMBL" id="MDR6269521.1"/>
    </source>
</evidence>
<dbReference type="EMBL" id="JAVDQF010000001">
    <property type="protein sequence ID" value="MDR6269521.1"/>
    <property type="molecule type" value="Genomic_DNA"/>
</dbReference>
<dbReference type="PANTHER" id="PTHR43318:SF1">
    <property type="entry name" value="POLYSACCHARIDE BIOSYNTHESIS PROTEIN EPSC-RELATED"/>
    <property type="match status" value="1"/>
</dbReference>